<reference evidence="3" key="2">
    <citation type="submission" date="2020-09" db="EMBL/GenBank/DDBJ databases">
        <authorList>
            <person name="Sun Q."/>
            <person name="Zhou Y."/>
        </authorList>
    </citation>
    <scope>NUCLEOTIDE SEQUENCE</scope>
    <source>
        <strain evidence="3">CGMCC 4.7679</strain>
    </source>
</reference>
<dbReference type="InterPro" id="IPR007372">
    <property type="entry name" value="Lipid/polyisoprenoid-bd_YceI"/>
</dbReference>
<dbReference type="Proteomes" id="UP000658656">
    <property type="component" value="Unassembled WGS sequence"/>
</dbReference>
<dbReference type="Pfam" id="PF04264">
    <property type="entry name" value="YceI"/>
    <property type="match status" value="1"/>
</dbReference>
<dbReference type="Gene3D" id="2.40.128.110">
    <property type="entry name" value="Lipid/polyisoprenoid-binding, YceI-like"/>
    <property type="match status" value="1"/>
</dbReference>
<evidence type="ECO:0000259" key="2">
    <source>
        <dbReference type="Pfam" id="PF04264"/>
    </source>
</evidence>
<comment type="similarity">
    <text evidence="1">Belongs to the UPF0312 family.</text>
</comment>
<protein>
    <recommendedName>
        <fullName evidence="2">Lipid/polyisoprenoid-binding YceI-like domain-containing protein</fullName>
    </recommendedName>
</protein>
<evidence type="ECO:0000313" key="4">
    <source>
        <dbReference type="Proteomes" id="UP000658656"/>
    </source>
</evidence>
<dbReference type="AlphaFoldDB" id="A0A8H9J005"/>
<dbReference type="InterPro" id="IPR036761">
    <property type="entry name" value="TTHA0802/YceI-like_sf"/>
</dbReference>
<proteinExistence type="inferred from homology"/>
<reference evidence="3" key="1">
    <citation type="journal article" date="2014" name="Int. J. Syst. Evol. Microbiol.">
        <title>Complete genome sequence of Corynebacterium casei LMG S-19264T (=DSM 44701T), isolated from a smear-ripened cheese.</title>
        <authorList>
            <consortium name="US DOE Joint Genome Institute (JGI-PGF)"/>
            <person name="Walter F."/>
            <person name="Albersmeier A."/>
            <person name="Kalinowski J."/>
            <person name="Ruckert C."/>
        </authorList>
    </citation>
    <scope>NUCLEOTIDE SEQUENCE</scope>
    <source>
        <strain evidence="3">CGMCC 4.7679</strain>
    </source>
</reference>
<name>A0A8H9J005_9PSEU</name>
<dbReference type="EMBL" id="BNAV01000006">
    <property type="protein sequence ID" value="GHF66628.1"/>
    <property type="molecule type" value="Genomic_DNA"/>
</dbReference>
<accession>A0A8H9J005</accession>
<dbReference type="RefSeq" id="WP_183176969.1">
    <property type="nucleotide sequence ID" value="NZ_BNAV01000006.1"/>
</dbReference>
<sequence length="144" mass="16544">MRRALLWARIDGGTGTAVLDDQVIRQIELLLDVDSLHTGVPFLARWLCGTERLDAAHHPHIRIDAVSSSCSWADTVVLDGTFEIRGRRHQLHLDGELTRFGDRAVAWLNCDLPHQARHSRPRHWPTRHRLRIQLIAELIRPPPR</sequence>
<organism evidence="3 4">
    <name type="scientific">Amycolatopsis bartoniae</name>
    <dbReference type="NCBI Taxonomy" id="941986"/>
    <lineage>
        <taxon>Bacteria</taxon>
        <taxon>Bacillati</taxon>
        <taxon>Actinomycetota</taxon>
        <taxon>Actinomycetes</taxon>
        <taxon>Pseudonocardiales</taxon>
        <taxon>Pseudonocardiaceae</taxon>
        <taxon>Amycolatopsis</taxon>
    </lineage>
</organism>
<feature type="domain" description="Lipid/polyisoprenoid-binding YceI-like" evidence="2">
    <location>
        <begin position="10"/>
        <end position="99"/>
    </location>
</feature>
<gene>
    <name evidence="3" type="ORF">GCM10017566_45550</name>
</gene>
<comment type="caution">
    <text evidence="3">The sequence shown here is derived from an EMBL/GenBank/DDBJ whole genome shotgun (WGS) entry which is preliminary data.</text>
</comment>
<evidence type="ECO:0000256" key="1">
    <source>
        <dbReference type="ARBA" id="ARBA00008812"/>
    </source>
</evidence>
<evidence type="ECO:0000313" key="3">
    <source>
        <dbReference type="EMBL" id="GHF66628.1"/>
    </source>
</evidence>
<dbReference type="SUPFAM" id="SSF101874">
    <property type="entry name" value="YceI-like"/>
    <property type="match status" value="1"/>
</dbReference>
<keyword evidence="4" id="KW-1185">Reference proteome</keyword>